<dbReference type="NCBIfam" id="NF010546">
    <property type="entry name" value="PRK13936.1"/>
    <property type="match status" value="1"/>
</dbReference>
<proteinExistence type="inferred from homology"/>
<feature type="binding site" evidence="10">
    <location>
        <position position="185"/>
    </location>
    <ligand>
        <name>Zn(2+)</name>
        <dbReference type="ChEBI" id="CHEBI:29105"/>
    </ligand>
</feature>
<feature type="binding site" evidence="10">
    <location>
        <position position="127"/>
    </location>
    <ligand>
        <name>substrate</name>
    </ligand>
</feature>
<dbReference type="EMBL" id="HE965806">
    <property type="protein sequence ID" value="CCJ55820.1"/>
    <property type="molecule type" value="Genomic_DNA"/>
</dbReference>
<dbReference type="GO" id="GO:0008270">
    <property type="term" value="F:zinc ion binding"/>
    <property type="evidence" value="ECO:0007669"/>
    <property type="project" value="UniProtKB-UniRule"/>
</dbReference>
<comment type="similarity">
    <text evidence="4 10">Belongs to the SIS family. GmhA subfamily.</text>
</comment>
<dbReference type="InterPro" id="IPR046348">
    <property type="entry name" value="SIS_dom_sf"/>
</dbReference>
<evidence type="ECO:0000259" key="11">
    <source>
        <dbReference type="PROSITE" id="PS51464"/>
    </source>
</evidence>
<evidence type="ECO:0000313" key="12">
    <source>
        <dbReference type="EMBL" id="CCJ55820.1"/>
    </source>
</evidence>
<reference evidence="12 13" key="1">
    <citation type="journal article" date="2012" name="BMC Genomics">
        <title>Comparative genomics of the classical Bordetella subspecies: the evolution and exchange of virulence-associated diversity amongst closely related pathogens.</title>
        <authorList>
            <person name="Park J."/>
            <person name="Zhang Y."/>
            <person name="Buboltz A.M."/>
            <person name="Zhang X."/>
            <person name="Schuster S.C."/>
            <person name="Ahuja U."/>
            <person name="Liu M."/>
            <person name="Miller J.F."/>
            <person name="Sebaihia M."/>
            <person name="Bentley S.D."/>
            <person name="Parkhill J."/>
            <person name="Harvill E.T."/>
        </authorList>
    </citation>
    <scope>NUCLEOTIDE SEQUENCE [LARGE SCALE GENOMIC DNA]</scope>
    <source>
        <strain evidence="12 13">253</strain>
    </source>
</reference>
<dbReference type="GO" id="GO:0008968">
    <property type="term" value="F:D-sedoheptulose 7-phosphate isomerase activity"/>
    <property type="evidence" value="ECO:0007669"/>
    <property type="project" value="UniProtKB-UniRule"/>
</dbReference>
<name>A0A0C6PCF8_BORBO</name>
<evidence type="ECO:0000256" key="9">
    <source>
        <dbReference type="ARBA" id="ARBA00023277"/>
    </source>
</evidence>
<feature type="domain" description="SIS" evidence="11">
    <location>
        <begin position="39"/>
        <end position="200"/>
    </location>
</feature>
<dbReference type="InterPro" id="IPR004515">
    <property type="entry name" value="Phosphoheptose_Isoase"/>
</dbReference>
<feature type="binding site" evidence="10">
    <location>
        <begin position="54"/>
        <end position="56"/>
    </location>
    <ligand>
        <name>substrate</name>
    </ligand>
</feature>
<comment type="function">
    <text evidence="2 10">Catalyzes the isomerization of sedoheptulose 7-phosphate in D-glycero-D-manno-heptose 7-phosphate.</text>
</comment>
<keyword evidence="7 10" id="KW-0862">Zinc</keyword>
<evidence type="ECO:0000256" key="8">
    <source>
        <dbReference type="ARBA" id="ARBA00023235"/>
    </source>
</evidence>
<evidence type="ECO:0000256" key="2">
    <source>
        <dbReference type="ARBA" id="ARBA00003172"/>
    </source>
</evidence>
<keyword evidence="9 10" id="KW-0119">Carbohydrate metabolism</keyword>
<evidence type="ECO:0000313" key="13">
    <source>
        <dbReference type="Proteomes" id="UP000007564"/>
    </source>
</evidence>
<feature type="binding site" evidence="10">
    <location>
        <position position="63"/>
    </location>
    <ligand>
        <name>Zn(2+)</name>
        <dbReference type="ChEBI" id="CHEBI:29105"/>
    </ligand>
</feature>
<feature type="binding site" evidence="10">
    <location>
        <begin position="122"/>
        <end position="124"/>
    </location>
    <ligand>
        <name>substrate</name>
    </ligand>
</feature>
<evidence type="ECO:0000256" key="3">
    <source>
        <dbReference type="ARBA" id="ARBA00004496"/>
    </source>
</evidence>
<organism evidence="12 13">
    <name type="scientific">Bordetella bronchiseptica 253</name>
    <dbReference type="NCBI Taxonomy" id="568707"/>
    <lineage>
        <taxon>Bacteria</taxon>
        <taxon>Pseudomonadati</taxon>
        <taxon>Pseudomonadota</taxon>
        <taxon>Betaproteobacteria</taxon>
        <taxon>Burkholderiales</taxon>
        <taxon>Alcaligenaceae</taxon>
        <taxon>Bordetella</taxon>
    </lineage>
</organism>
<sequence>MRAMDMTSRMTSHFRDAMALCEQSADALAAPLAAAVDLLFAALANNGRILACGNGGSAADAQHFIAELVGRFERERLPLAGIALNTDTSIMTAVGNDYGFDEIFERQVHALGQPGDVLVAISTSGNSPNVVRAMETAREREMHVIALTGKGGGVMGELITPHDVHLCVPHDRTMRIQEVHIILLHALCDGIDALLLGDTE</sequence>
<dbReference type="PANTHER" id="PTHR30390:SF6">
    <property type="entry name" value="DNAA INITIATOR-ASSOCIATING PROTEIN DIAA"/>
    <property type="match status" value="1"/>
</dbReference>
<dbReference type="GO" id="GO:0005975">
    <property type="term" value="P:carbohydrate metabolic process"/>
    <property type="evidence" value="ECO:0007669"/>
    <property type="project" value="UniProtKB-UniRule"/>
</dbReference>
<evidence type="ECO:0000256" key="7">
    <source>
        <dbReference type="ARBA" id="ARBA00022833"/>
    </source>
</evidence>
<protein>
    <recommendedName>
        <fullName evidence="10">Phosphoheptose isomerase</fullName>
        <ecNumber evidence="10">5.3.1.28</ecNumber>
    </recommendedName>
    <alternativeName>
        <fullName evidence="10">Sedoheptulose 7-phosphate isomerase</fullName>
    </alternativeName>
</protein>
<dbReference type="HAMAP" id="MF_00067">
    <property type="entry name" value="GmhA"/>
    <property type="match status" value="1"/>
</dbReference>
<feature type="binding site" evidence="10">
    <location>
        <position position="177"/>
    </location>
    <ligand>
        <name>Zn(2+)</name>
        <dbReference type="ChEBI" id="CHEBI:29105"/>
    </ligand>
</feature>
<comment type="subunit">
    <text evidence="10">Homotetramer.</text>
</comment>
<dbReference type="AlphaFoldDB" id="A0A0C6PCF8"/>
<comment type="subcellular location">
    <subcellularLocation>
        <location evidence="3 10">Cytoplasm</location>
    </subcellularLocation>
</comment>
<dbReference type="UniPathway" id="UPA00041">
    <property type="reaction ID" value="UER00436"/>
</dbReference>
<dbReference type="Proteomes" id="UP000007564">
    <property type="component" value="Chromosome"/>
</dbReference>
<dbReference type="HOGENOM" id="CLU_080999_4_0_4"/>
<gene>
    <name evidence="10" type="primary">gmhA</name>
    <name evidence="12" type="ORF">BN112_3906</name>
</gene>
<keyword evidence="5 10" id="KW-0963">Cytoplasm</keyword>
<dbReference type="InterPro" id="IPR050099">
    <property type="entry name" value="SIS_GmhA/DiaA_subfam"/>
</dbReference>
<comment type="cofactor">
    <cofactor evidence="10">
        <name>Zn(2+)</name>
        <dbReference type="ChEBI" id="CHEBI:29105"/>
    </cofactor>
    <text evidence="10">Binds 1 zinc ion per subunit.</text>
</comment>
<dbReference type="EC" id="5.3.1.28" evidence="10"/>
<dbReference type="GO" id="GO:0097367">
    <property type="term" value="F:carbohydrate derivative binding"/>
    <property type="evidence" value="ECO:0007669"/>
    <property type="project" value="InterPro"/>
</dbReference>
<dbReference type="CDD" id="cd05006">
    <property type="entry name" value="SIS_GmhA"/>
    <property type="match status" value="1"/>
</dbReference>
<dbReference type="GO" id="GO:2001061">
    <property type="term" value="P:D-glycero-D-manno-heptose 7-phosphate biosynthetic process"/>
    <property type="evidence" value="ECO:0007669"/>
    <property type="project" value="UniProtKB-UniPathway"/>
</dbReference>
<accession>A0A0C6PCF8</accession>
<keyword evidence="6 10" id="KW-0479">Metal-binding</keyword>
<evidence type="ECO:0000256" key="5">
    <source>
        <dbReference type="ARBA" id="ARBA00022490"/>
    </source>
</evidence>
<dbReference type="SUPFAM" id="SSF53697">
    <property type="entry name" value="SIS domain"/>
    <property type="match status" value="1"/>
</dbReference>
<dbReference type="PANTHER" id="PTHR30390">
    <property type="entry name" value="SEDOHEPTULOSE 7-PHOSPHATE ISOMERASE / DNAA INITIATOR-ASSOCIATING FACTOR FOR REPLICATION INITIATION"/>
    <property type="match status" value="1"/>
</dbReference>
<feature type="binding site" evidence="10">
    <location>
        <position position="67"/>
    </location>
    <ligand>
        <name>Zn(2+)</name>
        <dbReference type="ChEBI" id="CHEBI:29105"/>
    </ligand>
</feature>
<dbReference type="InterPro" id="IPR035461">
    <property type="entry name" value="GmhA/DiaA"/>
</dbReference>
<dbReference type="GO" id="GO:0005737">
    <property type="term" value="C:cytoplasm"/>
    <property type="evidence" value="ECO:0007669"/>
    <property type="project" value="UniProtKB-SubCell"/>
</dbReference>
<evidence type="ECO:0000256" key="1">
    <source>
        <dbReference type="ARBA" id="ARBA00000348"/>
    </source>
</evidence>
<dbReference type="OrthoDB" id="9810929at2"/>
<dbReference type="Gene3D" id="3.40.50.10490">
    <property type="entry name" value="Glucose-6-phosphate isomerase like protein, domain 1"/>
    <property type="match status" value="1"/>
</dbReference>
<dbReference type="Pfam" id="PF13580">
    <property type="entry name" value="SIS_2"/>
    <property type="match status" value="1"/>
</dbReference>
<feature type="binding site" evidence="10">
    <location>
        <position position="177"/>
    </location>
    <ligand>
        <name>substrate</name>
    </ligand>
</feature>
<evidence type="ECO:0000256" key="6">
    <source>
        <dbReference type="ARBA" id="ARBA00022723"/>
    </source>
</evidence>
<comment type="catalytic activity">
    <reaction evidence="1 10">
        <text>2 D-sedoheptulose 7-phosphate = D-glycero-alpha-D-manno-heptose 7-phosphate + D-glycero-beta-D-manno-heptose 7-phosphate</text>
        <dbReference type="Rhea" id="RHEA:27489"/>
        <dbReference type="ChEBI" id="CHEBI:57483"/>
        <dbReference type="ChEBI" id="CHEBI:60203"/>
        <dbReference type="ChEBI" id="CHEBI:60204"/>
        <dbReference type="EC" id="5.3.1.28"/>
    </reaction>
</comment>
<comment type="miscellaneous">
    <text evidence="10">The reaction produces a racemic mixture of D-glycero-alpha-D-manno-heptose 7-phosphate and D-glycero-beta-D-manno-heptose 7-phosphate.</text>
</comment>
<dbReference type="InterPro" id="IPR001347">
    <property type="entry name" value="SIS_dom"/>
</dbReference>
<comment type="pathway">
    <text evidence="10">Carbohydrate biosynthesis; D-glycero-D-manno-heptose 7-phosphate biosynthesis; D-glycero-alpha-D-manno-heptose 7-phosphate and D-glycero-beta-D-manno-heptose 7-phosphate from sedoheptulose 7-phosphate: step 1/1.</text>
</comment>
<feature type="binding site" evidence="10">
    <location>
        <begin position="96"/>
        <end position="97"/>
    </location>
    <ligand>
        <name>substrate</name>
    </ligand>
</feature>
<dbReference type="PROSITE" id="PS51464">
    <property type="entry name" value="SIS"/>
    <property type="match status" value="1"/>
</dbReference>
<evidence type="ECO:0000256" key="10">
    <source>
        <dbReference type="HAMAP-Rule" id="MF_00067"/>
    </source>
</evidence>
<feature type="binding site" evidence="10">
    <location>
        <position position="67"/>
    </location>
    <ligand>
        <name>substrate</name>
    </ligand>
</feature>
<keyword evidence="8 10" id="KW-0413">Isomerase</keyword>
<evidence type="ECO:0000256" key="4">
    <source>
        <dbReference type="ARBA" id="ARBA00009894"/>
    </source>
</evidence>
<dbReference type="KEGG" id="bbh:BN112_3906"/>